<dbReference type="SMART" id="SM00382">
    <property type="entry name" value="AAA"/>
    <property type="match status" value="1"/>
</dbReference>
<dbReference type="InterPro" id="IPR027417">
    <property type="entry name" value="P-loop_NTPase"/>
</dbReference>
<dbReference type="AlphaFoldDB" id="A0A3S0BZB3"/>
<evidence type="ECO:0000256" key="1">
    <source>
        <dbReference type="ARBA" id="ARBA00022741"/>
    </source>
</evidence>
<evidence type="ECO:0000313" key="5">
    <source>
        <dbReference type="Proteomes" id="UP000274907"/>
    </source>
</evidence>
<dbReference type="PANTHER" id="PTHR24220:SF685">
    <property type="entry name" value="ABC TRANSPORTER RELATED"/>
    <property type="match status" value="1"/>
</dbReference>
<dbReference type="InterPro" id="IPR003593">
    <property type="entry name" value="AAA+_ATPase"/>
</dbReference>
<accession>A0A3S0BZB3</accession>
<evidence type="ECO:0000313" key="4">
    <source>
        <dbReference type="EMBL" id="RSZ61278.1"/>
    </source>
</evidence>
<dbReference type="GO" id="GO:0022857">
    <property type="term" value="F:transmembrane transporter activity"/>
    <property type="evidence" value="ECO:0007669"/>
    <property type="project" value="TreeGrafter"/>
</dbReference>
<gene>
    <name evidence="4" type="ORF">EAH68_14110</name>
</gene>
<evidence type="ECO:0000256" key="2">
    <source>
        <dbReference type="ARBA" id="ARBA00022840"/>
    </source>
</evidence>
<dbReference type="EMBL" id="RXHJ01000026">
    <property type="protein sequence ID" value="RSZ61278.1"/>
    <property type="molecule type" value="Genomic_DNA"/>
</dbReference>
<dbReference type="GO" id="GO:0005524">
    <property type="term" value="F:ATP binding"/>
    <property type="evidence" value="ECO:0007669"/>
    <property type="project" value="UniProtKB-KW"/>
</dbReference>
<dbReference type="Pfam" id="PF00005">
    <property type="entry name" value="ABC_tran"/>
    <property type="match status" value="1"/>
</dbReference>
<keyword evidence="5" id="KW-1185">Reference proteome</keyword>
<dbReference type="OrthoDB" id="9802264at2"/>
<dbReference type="PANTHER" id="PTHR24220">
    <property type="entry name" value="IMPORT ATP-BINDING PROTEIN"/>
    <property type="match status" value="1"/>
</dbReference>
<name>A0A3S0BZB3_9CORY</name>
<dbReference type="PROSITE" id="PS50893">
    <property type="entry name" value="ABC_TRANSPORTER_2"/>
    <property type="match status" value="1"/>
</dbReference>
<proteinExistence type="predicted"/>
<organism evidence="4 5">
    <name type="scientific">Corynebacterium hylobatis</name>
    <dbReference type="NCBI Taxonomy" id="1859290"/>
    <lineage>
        <taxon>Bacteria</taxon>
        <taxon>Bacillati</taxon>
        <taxon>Actinomycetota</taxon>
        <taxon>Actinomycetes</taxon>
        <taxon>Mycobacteriales</taxon>
        <taxon>Corynebacteriaceae</taxon>
        <taxon>Corynebacterium</taxon>
    </lineage>
</organism>
<comment type="caution">
    <text evidence="4">The sequence shown here is derived from an EMBL/GenBank/DDBJ whole genome shotgun (WGS) entry which is preliminary data.</text>
</comment>
<dbReference type="Gene3D" id="3.40.50.300">
    <property type="entry name" value="P-loop containing nucleotide triphosphate hydrolases"/>
    <property type="match status" value="1"/>
</dbReference>
<dbReference type="InterPro" id="IPR015854">
    <property type="entry name" value="ABC_transpr_LolD-like"/>
</dbReference>
<protein>
    <submittedName>
        <fullName evidence="4">ABC transporter ATP-binding protein</fullName>
    </submittedName>
</protein>
<dbReference type="RefSeq" id="WP_126121976.1">
    <property type="nucleotide sequence ID" value="NZ_RXHJ01000026.1"/>
</dbReference>
<sequence>MSVSTPPPAALALQNVSCRVLTDVSLTVNPGELVAVTGPSGSGKSTLIHVAGLLLQATAGTVLVDGIDVSRLTRTQAAEVRRRRIGLVLQQDNLLPSLTIAENIALPLELDNAPVTGIGEALAAVGLEGKGDLLPEAVSEAEAQRAALARALIGPRTLVLADEPTGALDTTAGAQVLGVLRRLIDAGGSGLLVTHEPRVADWADRTVSLRDGRLAWE</sequence>
<reference evidence="4 5" key="1">
    <citation type="submission" date="2018-12" db="EMBL/GenBank/DDBJ databases">
        <title>YIM 101343 draft genome.</title>
        <authorList>
            <person name="Chen X."/>
        </authorList>
    </citation>
    <scope>NUCLEOTIDE SEQUENCE [LARGE SCALE GENOMIC DNA]</scope>
    <source>
        <strain evidence="4 5">YIM 101343</strain>
    </source>
</reference>
<feature type="domain" description="ABC transporter" evidence="3">
    <location>
        <begin position="3"/>
        <end position="217"/>
    </location>
</feature>
<dbReference type="Proteomes" id="UP000274907">
    <property type="component" value="Unassembled WGS sequence"/>
</dbReference>
<keyword evidence="2 4" id="KW-0067">ATP-binding</keyword>
<dbReference type="GO" id="GO:0005886">
    <property type="term" value="C:plasma membrane"/>
    <property type="evidence" value="ECO:0007669"/>
    <property type="project" value="TreeGrafter"/>
</dbReference>
<dbReference type="InterPro" id="IPR003439">
    <property type="entry name" value="ABC_transporter-like_ATP-bd"/>
</dbReference>
<keyword evidence="1" id="KW-0547">Nucleotide-binding</keyword>
<evidence type="ECO:0000259" key="3">
    <source>
        <dbReference type="PROSITE" id="PS50893"/>
    </source>
</evidence>
<dbReference type="GO" id="GO:0016887">
    <property type="term" value="F:ATP hydrolysis activity"/>
    <property type="evidence" value="ECO:0007669"/>
    <property type="project" value="InterPro"/>
</dbReference>
<dbReference type="SUPFAM" id="SSF52540">
    <property type="entry name" value="P-loop containing nucleoside triphosphate hydrolases"/>
    <property type="match status" value="1"/>
</dbReference>